<gene>
    <name evidence="2" type="ORF">EV148_11420</name>
</gene>
<keyword evidence="3" id="KW-1185">Reference proteome</keyword>
<name>A0A4R2HYA4_9GAMM</name>
<dbReference type="AlphaFoldDB" id="A0A4R2HYA4"/>
<evidence type="ECO:0000259" key="1">
    <source>
        <dbReference type="Pfam" id="PF01068"/>
    </source>
</evidence>
<protein>
    <submittedName>
        <fullName evidence="2">ATP dependent DNA ligase-like protein</fullName>
    </submittedName>
</protein>
<dbReference type="Proteomes" id="UP000294862">
    <property type="component" value="Unassembled WGS sequence"/>
</dbReference>
<dbReference type="Pfam" id="PF01068">
    <property type="entry name" value="DNA_ligase_A_M"/>
    <property type="match status" value="1"/>
</dbReference>
<dbReference type="Gene3D" id="3.30.470.30">
    <property type="entry name" value="DNA ligase/mRNA capping enzyme"/>
    <property type="match status" value="1"/>
</dbReference>
<reference evidence="2 3" key="1">
    <citation type="journal article" date="2015" name="Stand. Genomic Sci.">
        <title>Genomic Encyclopedia of Bacterial and Archaeal Type Strains, Phase III: the genomes of soil and plant-associated and newly described type strains.</title>
        <authorList>
            <person name="Whitman W.B."/>
            <person name="Woyke T."/>
            <person name="Klenk H.P."/>
            <person name="Zhou Y."/>
            <person name="Lilburn T.G."/>
            <person name="Beck B.J."/>
            <person name="De Vos P."/>
            <person name="Vandamme P."/>
            <person name="Eisen J.A."/>
            <person name="Garrity G."/>
            <person name="Hugenholtz P."/>
            <person name="Kyrpides N.C."/>
        </authorList>
    </citation>
    <scope>NUCLEOTIDE SEQUENCE [LARGE SCALE GENOMIC DNA]</scope>
    <source>
        <strain evidence="2 3">A3</strain>
    </source>
</reference>
<dbReference type="GO" id="GO:0006281">
    <property type="term" value="P:DNA repair"/>
    <property type="evidence" value="ECO:0007669"/>
    <property type="project" value="InterPro"/>
</dbReference>
<dbReference type="EMBL" id="SLWQ01000014">
    <property type="protein sequence ID" value="TCO36099.1"/>
    <property type="molecule type" value="Genomic_DNA"/>
</dbReference>
<feature type="domain" description="ATP-dependent DNA ligase family profile" evidence="1">
    <location>
        <begin position="31"/>
        <end position="101"/>
    </location>
</feature>
<dbReference type="GO" id="GO:0005524">
    <property type="term" value="F:ATP binding"/>
    <property type="evidence" value="ECO:0007669"/>
    <property type="project" value="InterPro"/>
</dbReference>
<sequence>MARKQLGEPASIENVAFAPELCRSEPQAPAGDDWLHEVKWDGYRILATVVNGKARLWSRNEKEWTDKIPAIAADVAALKLDSAQLDGELVAITGGKADFNALHADRAGASLAYVLFDKVLERVGLPMQHQAIPGALKT</sequence>
<evidence type="ECO:0000313" key="3">
    <source>
        <dbReference type="Proteomes" id="UP000294862"/>
    </source>
</evidence>
<dbReference type="InterPro" id="IPR012310">
    <property type="entry name" value="DNA_ligase_ATP-dep_cent"/>
</dbReference>
<evidence type="ECO:0000313" key="2">
    <source>
        <dbReference type="EMBL" id="TCO36099.1"/>
    </source>
</evidence>
<comment type="caution">
    <text evidence="2">The sequence shown here is derived from an EMBL/GenBank/DDBJ whole genome shotgun (WGS) entry which is preliminary data.</text>
</comment>
<organism evidence="2 3">
    <name type="scientific">Dokdonella fugitiva</name>
    <dbReference type="NCBI Taxonomy" id="328517"/>
    <lineage>
        <taxon>Bacteria</taxon>
        <taxon>Pseudomonadati</taxon>
        <taxon>Pseudomonadota</taxon>
        <taxon>Gammaproteobacteria</taxon>
        <taxon>Lysobacterales</taxon>
        <taxon>Rhodanobacteraceae</taxon>
        <taxon>Dokdonella</taxon>
    </lineage>
</organism>
<proteinExistence type="predicted"/>
<dbReference type="OrthoDB" id="9802472at2"/>
<dbReference type="GO" id="GO:0003910">
    <property type="term" value="F:DNA ligase (ATP) activity"/>
    <property type="evidence" value="ECO:0007669"/>
    <property type="project" value="InterPro"/>
</dbReference>
<dbReference type="GO" id="GO:0006310">
    <property type="term" value="P:DNA recombination"/>
    <property type="evidence" value="ECO:0007669"/>
    <property type="project" value="InterPro"/>
</dbReference>
<keyword evidence="2" id="KW-0436">Ligase</keyword>
<dbReference type="RefSeq" id="WP_132000124.1">
    <property type="nucleotide sequence ID" value="NZ_SLWQ01000014.1"/>
</dbReference>
<accession>A0A4R2HYA4</accession>
<dbReference type="SUPFAM" id="SSF56091">
    <property type="entry name" value="DNA ligase/mRNA capping enzyme, catalytic domain"/>
    <property type="match status" value="1"/>
</dbReference>